<sequence length="208" mass="23020">MIILKLARCKMDPAPTEYLWHYNPVTGRVAGASQNYGERINILHSNRYLYNRMQDVQRASNRLVTERGLKSLTGGSFMHFVPADYKTADLEKLDGGSLPVSDQASTDHLKRLADIVLQAEEKKVENEDLLTTSKFVRGFPPVVYEDPFSGQNFAYEFNPLFNPNGNDFTSLPFSGGAISIAGDYPKLHGGALNLAGQNPALAQAPIRM</sequence>
<name>A0A5J6DCW8_9ADEN</name>
<dbReference type="Proteomes" id="UP000680608">
    <property type="component" value="Segment"/>
</dbReference>
<proteinExistence type="predicted"/>
<accession>A0A5J6DCW8</accession>
<dbReference type="GO" id="GO:0031423">
    <property type="term" value="F:hexon binding"/>
    <property type="evidence" value="ECO:0007669"/>
    <property type="project" value="InterPro"/>
</dbReference>
<evidence type="ECO:0000313" key="1">
    <source>
        <dbReference type="EMBL" id="QER78611.1"/>
    </source>
</evidence>
<reference evidence="1 2" key="1">
    <citation type="submission" date="2019-03" db="EMBL/GenBank/DDBJ databases">
        <title>Histologic, ultrastructural, and complete genome sequence of a siadenovirus in a Pacific parrotlet (Forpus coelestis).</title>
        <authorList>
            <person name="Gregory C.R."/>
            <person name="Nilsen R.A."/>
            <person name="Linn S.C."/>
            <person name="Hokamp J.A."/>
            <person name="Cianciolo R.E."/>
            <person name="Ritchie B.W."/>
        </authorList>
    </citation>
    <scope>NUCLEOTIDE SEQUENCE [LARGE SCALE GENOMIC DNA]</scope>
    <source>
        <strain evidence="1">IDL19-3602</strain>
    </source>
</reference>
<keyword evidence="2" id="KW-1185">Reference proteome</keyword>
<dbReference type="Pfam" id="PF01310">
    <property type="entry name" value="Adeno_PVIII"/>
    <property type="match status" value="2"/>
</dbReference>
<organism evidence="1 2">
    <name type="scientific">Psittacine adenovirus 5</name>
    <dbReference type="NCBI Taxonomy" id="2499624"/>
    <lineage>
        <taxon>Viruses</taxon>
        <taxon>Varidnaviria</taxon>
        <taxon>Bamfordvirae</taxon>
        <taxon>Preplasmiviricota</taxon>
        <taxon>Polisuviricotina</taxon>
        <taxon>Pharingeaviricetes</taxon>
        <taxon>Rowavirales</taxon>
        <taxon>Adenoviridae</taxon>
        <taxon>Siadenovirus</taxon>
        <taxon>Siadenovirus viridis</taxon>
        <taxon>Psittacine siadenovirus D</taxon>
    </lineage>
</organism>
<evidence type="ECO:0000313" key="2">
    <source>
        <dbReference type="Proteomes" id="UP000680608"/>
    </source>
</evidence>
<dbReference type="InterPro" id="IPR000646">
    <property type="entry name" value="Adeno_PVIII"/>
</dbReference>
<dbReference type="GO" id="GO:0019028">
    <property type="term" value="C:viral capsid"/>
    <property type="evidence" value="ECO:0007669"/>
    <property type="project" value="InterPro"/>
</dbReference>
<dbReference type="EMBL" id="MK695679">
    <property type="protein sequence ID" value="QER78611.1"/>
    <property type="molecule type" value="Genomic_DNA"/>
</dbReference>
<protein>
    <submittedName>
        <fullName evidence="1">PVIII</fullName>
    </submittedName>
</protein>